<proteinExistence type="predicted"/>
<dbReference type="AlphaFoldDB" id="A0A3N4N6E6"/>
<dbReference type="OrthoDB" id="1123018at2"/>
<keyword evidence="3" id="KW-1185">Reference proteome</keyword>
<dbReference type="EMBL" id="RPFJ01000098">
    <property type="protein sequence ID" value="RPD90748.1"/>
    <property type="molecule type" value="Genomic_DNA"/>
</dbReference>
<accession>A0A3N4N6E6</accession>
<evidence type="ECO:0000256" key="1">
    <source>
        <dbReference type="SAM" id="Coils"/>
    </source>
</evidence>
<dbReference type="InterPro" id="IPR045493">
    <property type="entry name" value="DUF6435"/>
</dbReference>
<dbReference type="Proteomes" id="UP000270856">
    <property type="component" value="Unassembled WGS sequence"/>
</dbReference>
<dbReference type="NCBIfam" id="NF033487">
    <property type="entry name" value="Lacal_2735_fam"/>
    <property type="match status" value="1"/>
</dbReference>
<keyword evidence="1" id="KW-0175">Coiled coil</keyword>
<gene>
    <name evidence="2" type="ORF">EGM88_15470</name>
</gene>
<comment type="caution">
    <text evidence="2">The sequence shown here is derived from an EMBL/GenBank/DDBJ whole genome shotgun (WGS) entry which is preliminary data.</text>
</comment>
<evidence type="ECO:0000313" key="2">
    <source>
        <dbReference type="EMBL" id="RPD90748.1"/>
    </source>
</evidence>
<evidence type="ECO:0000313" key="3">
    <source>
        <dbReference type="Proteomes" id="UP000270856"/>
    </source>
</evidence>
<dbReference type="Pfam" id="PF20027">
    <property type="entry name" value="DUF6435"/>
    <property type="match status" value="1"/>
</dbReference>
<organism evidence="2 3">
    <name type="scientific">Aureibaculum marinum</name>
    <dbReference type="NCBI Taxonomy" id="2487930"/>
    <lineage>
        <taxon>Bacteria</taxon>
        <taxon>Pseudomonadati</taxon>
        <taxon>Bacteroidota</taxon>
        <taxon>Flavobacteriia</taxon>
        <taxon>Flavobacteriales</taxon>
        <taxon>Flavobacteriaceae</taxon>
        <taxon>Aureibaculum</taxon>
    </lineage>
</organism>
<sequence length="56" mass="6719">MFNLFKKKSEIEKLNDKYKKLLEESHKLSTTNRKESDSKYAEADEILRKIETLNKN</sequence>
<name>A0A3N4N6E6_9FLAO</name>
<reference evidence="2 3" key="1">
    <citation type="submission" date="2018-11" db="EMBL/GenBank/DDBJ databases">
        <title>Aureibaculum marinum gen. nov., sp. nov., a member of the family Flavobacteriaceae isolated from the Bohai Sea.</title>
        <authorList>
            <person name="Ji X."/>
        </authorList>
    </citation>
    <scope>NUCLEOTIDE SEQUENCE [LARGE SCALE GENOMIC DNA]</scope>
    <source>
        <strain evidence="2 3">BH-SD17</strain>
    </source>
</reference>
<protein>
    <submittedName>
        <fullName evidence="2">Lacal_2735 family protein</fullName>
    </submittedName>
</protein>
<dbReference type="RefSeq" id="WP_123899299.1">
    <property type="nucleotide sequence ID" value="NZ_RPFJ01000098.1"/>
</dbReference>
<feature type="coiled-coil region" evidence="1">
    <location>
        <begin position="4"/>
        <end position="31"/>
    </location>
</feature>